<dbReference type="GO" id="GO:0016020">
    <property type="term" value="C:membrane"/>
    <property type="evidence" value="ECO:0007669"/>
    <property type="project" value="InterPro"/>
</dbReference>
<dbReference type="AlphaFoldDB" id="A0A6J7U410"/>
<feature type="transmembrane region" description="Helical" evidence="1">
    <location>
        <begin position="247"/>
        <end position="267"/>
    </location>
</feature>
<evidence type="ECO:0000313" key="8">
    <source>
        <dbReference type="EMBL" id="CAB5060052.1"/>
    </source>
</evidence>
<protein>
    <submittedName>
        <fullName evidence="8">Unannotated protein</fullName>
    </submittedName>
</protein>
<feature type="domain" description="EamA" evidence="2">
    <location>
        <begin position="155"/>
        <end position="289"/>
    </location>
</feature>
<feature type="transmembrane region" description="Helical" evidence="1">
    <location>
        <begin position="128"/>
        <end position="147"/>
    </location>
</feature>
<proteinExistence type="predicted"/>
<evidence type="ECO:0000313" key="4">
    <source>
        <dbReference type="EMBL" id="CAB4663850.1"/>
    </source>
</evidence>
<dbReference type="InterPro" id="IPR000620">
    <property type="entry name" value="EamA_dom"/>
</dbReference>
<dbReference type="EMBL" id="CAEZUF010000001">
    <property type="protein sequence ID" value="CAB4582728.1"/>
    <property type="molecule type" value="Genomic_DNA"/>
</dbReference>
<dbReference type="PANTHER" id="PTHR22911">
    <property type="entry name" value="ACYL-MALONYL CONDENSING ENZYME-RELATED"/>
    <property type="match status" value="1"/>
</dbReference>
<dbReference type="EMBL" id="CAFAAT010000010">
    <property type="protein sequence ID" value="CAB4798665.1"/>
    <property type="molecule type" value="Genomic_DNA"/>
</dbReference>
<feature type="transmembrane region" description="Helical" evidence="1">
    <location>
        <begin position="99"/>
        <end position="121"/>
    </location>
</feature>
<evidence type="ECO:0000313" key="5">
    <source>
        <dbReference type="EMBL" id="CAB4798665.1"/>
    </source>
</evidence>
<feature type="transmembrane region" description="Helical" evidence="1">
    <location>
        <begin position="73"/>
        <end position="93"/>
    </location>
</feature>
<accession>A0A6J7U410</accession>
<reference evidence="8" key="1">
    <citation type="submission" date="2020-05" db="EMBL/GenBank/DDBJ databases">
        <authorList>
            <person name="Chiriac C."/>
            <person name="Salcher M."/>
            <person name="Ghai R."/>
            <person name="Kavagutti S V."/>
        </authorList>
    </citation>
    <scope>NUCLEOTIDE SEQUENCE</scope>
</reference>
<keyword evidence="1" id="KW-0472">Membrane</keyword>
<dbReference type="InterPro" id="IPR037185">
    <property type="entry name" value="EmrE-like"/>
</dbReference>
<feature type="transmembrane region" description="Helical" evidence="1">
    <location>
        <begin position="215"/>
        <end position="235"/>
    </location>
</feature>
<feature type="transmembrane region" description="Helical" evidence="1">
    <location>
        <begin position="153"/>
        <end position="173"/>
    </location>
</feature>
<gene>
    <name evidence="3" type="ORF">UFOPK1791_00001</name>
    <name evidence="4" type="ORF">UFOPK2312_00181</name>
    <name evidence="5" type="ORF">UFOPK3083_00201</name>
    <name evidence="6" type="ORF">UFOPK3783_00086</name>
    <name evidence="7" type="ORF">UFOPK3948_00046</name>
    <name evidence="8" type="ORF">UFOPK4355_00233</name>
</gene>
<organism evidence="8">
    <name type="scientific">freshwater metagenome</name>
    <dbReference type="NCBI Taxonomy" id="449393"/>
    <lineage>
        <taxon>unclassified sequences</taxon>
        <taxon>metagenomes</taxon>
        <taxon>ecological metagenomes</taxon>
    </lineage>
</organism>
<feature type="transmembrane region" description="Helical" evidence="1">
    <location>
        <begin position="273"/>
        <end position="290"/>
    </location>
</feature>
<dbReference type="Pfam" id="PF00892">
    <property type="entry name" value="EamA"/>
    <property type="match status" value="2"/>
</dbReference>
<keyword evidence="1" id="KW-1133">Transmembrane helix</keyword>
<dbReference type="EMBL" id="CAEZWY010000009">
    <property type="protein sequence ID" value="CAB4663850.1"/>
    <property type="molecule type" value="Genomic_DNA"/>
</dbReference>
<dbReference type="PANTHER" id="PTHR22911:SF76">
    <property type="entry name" value="EAMA DOMAIN-CONTAINING PROTEIN"/>
    <property type="match status" value="1"/>
</dbReference>
<dbReference type="EMBL" id="CAFBNI010000003">
    <property type="protein sequence ID" value="CAB4937354.1"/>
    <property type="molecule type" value="Genomic_DNA"/>
</dbReference>
<feature type="transmembrane region" description="Helical" evidence="1">
    <location>
        <begin position="185"/>
        <end position="203"/>
    </location>
</feature>
<evidence type="ECO:0000259" key="2">
    <source>
        <dbReference type="Pfam" id="PF00892"/>
    </source>
</evidence>
<evidence type="ECO:0000256" key="1">
    <source>
        <dbReference type="SAM" id="Phobius"/>
    </source>
</evidence>
<feature type="domain" description="EamA" evidence="2">
    <location>
        <begin position="19"/>
        <end position="143"/>
    </location>
</feature>
<sequence length="304" mass="33150">MKDQNHTDMPTGRDIPLLLIGIIGVGTAGPIVALSIMPVFVLILWRNIAGSILMLPFAIKAKEWRSKDHRSGMGFAIIAGLALSLHFIGFFYAMRLTSVATGAALAAMQPIFAAIFVTFFGGKISRQAWIGMLISFAGVVLITGIDFQLSTRAFIGDLSAIGCGAMSAMYLIIGSHAQRKIATSTYTTICYASCAVSVLPFVILNKYNLIHYTKYQWMLLFFLFLGAQVMGHTMFNFTLKRVSATVVSLLAFFEVPVCAILAFWWMGQIPPRATIPGILLILSGCAIFVMRSKPSIEKSFNPVA</sequence>
<evidence type="ECO:0000313" key="3">
    <source>
        <dbReference type="EMBL" id="CAB4582728.1"/>
    </source>
</evidence>
<feature type="transmembrane region" description="Helical" evidence="1">
    <location>
        <begin position="15"/>
        <end position="37"/>
    </location>
</feature>
<dbReference type="EMBL" id="CAFBQT010000016">
    <property type="protein sequence ID" value="CAB5060052.1"/>
    <property type="molecule type" value="Genomic_DNA"/>
</dbReference>
<keyword evidence="1" id="KW-0812">Transmembrane</keyword>
<dbReference type="SUPFAM" id="SSF103481">
    <property type="entry name" value="Multidrug resistance efflux transporter EmrE"/>
    <property type="match status" value="2"/>
</dbReference>
<dbReference type="EMBL" id="CAFBOI010000002">
    <property type="protein sequence ID" value="CAB4970310.1"/>
    <property type="molecule type" value="Genomic_DNA"/>
</dbReference>
<name>A0A6J7U410_9ZZZZ</name>
<evidence type="ECO:0000313" key="6">
    <source>
        <dbReference type="EMBL" id="CAB4937354.1"/>
    </source>
</evidence>
<evidence type="ECO:0000313" key="7">
    <source>
        <dbReference type="EMBL" id="CAB4970310.1"/>
    </source>
</evidence>